<organism evidence="2 3">
    <name type="scientific">Pochonia chlamydosporia 170</name>
    <dbReference type="NCBI Taxonomy" id="1380566"/>
    <lineage>
        <taxon>Eukaryota</taxon>
        <taxon>Fungi</taxon>
        <taxon>Dikarya</taxon>
        <taxon>Ascomycota</taxon>
        <taxon>Pezizomycotina</taxon>
        <taxon>Sordariomycetes</taxon>
        <taxon>Hypocreomycetidae</taxon>
        <taxon>Hypocreales</taxon>
        <taxon>Clavicipitaceae</taxon>
        <taxon>Pochonia</taxon>
    </lineage>
</organism>
<keyword evidence="1" id="KW-0732">Signal</keyword>
<name>A0A179F1T3_METCM</name>
<gene>
    <name evidence="2" type="ORF">VFPPC_10451</name>
</gene>
<dbReference type="Proteomes" id="UP000078397">
    <property type="component" value="Unassembled WGS sequence"/>
</dbReference>
<accession>A0A179F1T3</accession>
<dbReference type="RefSeq" id="XP_018137416.1">
    <property type="nucleotide sequence ID" value="XM_018288822.1"/>
</dbReference>
<keyword evidence="3" id="KW-1185">Reference proteome</keyword>
<feature type="chain" id="PRO_5008101117" evidence="1">
    <location>
        <begin position="21"/>
        <end position="231"/>
    </location>
</feature>
<evidence type="ECO:0000313" key="2">
    <source>
        <dbReference type="EMBL" id="OAQ59392.1"/>
    </source>
</evidence>
<sequence length="231" mass="25581">MKGFVSLLAVFSHVWAGSSAAGDGNFTVAFFPHSQSDSCNANDISKAITLTTSTRPNAYTCFNMSDIFTRNSSTGFQKTTNQQYGNRTGDPLNPNGISWLLHNQNLYDPKANYSHTWLKLADGSGAQEGKRSHWNFYQYTLPNCEQIRLGDETHGADTPWSMISCQTSEDGLCKTTPYPIGSFAIYNSGDPDSDKGKCRNWVQYGTAVRKGANVRSPVVAICWLVVFVLYW</sequence>
<protein>
    <submittedName>
        <fullName evidence="2">Uncharacterized protein</fullName>
    </submittedName>
</protein>
<comment type="caution">
    <text evidence="2">The sequence shown here is derived from an EMBL/GenBank/DDBJ whole genome shotgun (WGS) entry which is preliminary data.</text>
</comment>
<dbReference type="OrthoDB" id="3878372at2759"/>
<evidence type="ECO:0000256" key="1">
    <source>
        <dbReference type="SAM" id="SignalP"/>
    </source>
</evidence>
<dbReference type="KEGG" id="pchm:VFPPC_10451"/>
<feature type="signal peptide" evidence="1">
    <location>
        <begin position="1"/>
        <end position="20"/>
    </location>
</feature>
<evidence type="ECO:0000313" key="3">
    <source>
        <dbReference type="Proteomes" id="UP000078397"/>
    </source>
</evidence>
<reference evidence="2 3" key="1">
    <citation type="journal article" date="2016" name="PLoS Pathog.">
        <title>Biosynthesis of antibiotic leucinostatins in bio-control fungus Purpureocillium lilacinum and their inhibition on phytophthora revealed by genome mining.</title>
        <authorList>
            <person name="Wang G."/>
            <person name="Liu Z."/>
            <person name="Lin R."/>
            <person name="Li E."/>
            <person name="Mao Z."/>
            <person name="Ling J."/>
            <person name="Yang Y."/>
            <person name="Yin W.B."/>
            <person name="Xie B."/>
        </authorList>
    </citation>
    <scope>NUCLEOTIDE SEQUENCE [LARGE SCALE GENOMIC DNA]</scope>
    <source>
        <strain evidence="2">170</strain>
    </source>
</reference>
<dbReference type="GeneID" id="28852816"/>
<dbReference type="AlphaFoldDB" id="A0A179F1T3"/>
<dbReference type="EMBL" id="LSBJ02000011">
    <property type="protein sequence ID" value="OAQ59392.1"/>
    <property type="molecule type" value="Genomic_DNA"/>
</dbReference>
<proteinExistence type="predicted"/>